<organism evidence="2 3">
    <name type="scientific">Leptospira kobayashii</name>
    <dbReference type="NCBI Taxonomy" id="1917830"/>
    <lineage>
        <taxon>Bacteria</taxon>
        <taxon>Pseudomonadati</taxon>
        <taxon>Spirochaetota</taxon>
        <taxon>Spirochaetia</taxon>
        <taxon>Leptospirales</taxon>
        <taxon>Leptospiraceae</taxon>
        <taxon>Leptospira</taxon>
    </lineage>
</organism>
<keyword evidence="3" id="KW-1185">Reference proteome</keyword>
<evidence type="ECO:0000313" key="3">
    <source>
        <dbReference type="Proteomes" id="UP000245263"/>
    </source>
</evidence>
<feature type="transmembrane region" description="Helical" evidence="1">
    <location>
        <begin position="335"/>
        <end position="354"/>
    </location>
</feature>
<keyword evidence="1" id="KW-1133">Transmembrane helix</keyword>
<feature type="transmembrane region" description="Helical" evidence="1">
    <location>
        <begin position="174"/>
        <end position="201"/>
    </location>
</feature>
<evidence type="ECO:0008006" key="4">
    <source>
        <dbReference type="Google" id="ProtNLM"/>
    </source>
</evidence>
<feature type="transmembrane region" description="Helical" evidence="1">
    <location>
        <begin position="105"/>
        <end position="125"/>
    </location>
</feature>
<proteinExistence type="predicted"/>
<dbReference type="EMBL" id="AP025028">
    <property type="protein sequence ID" value="BDA78736.1"/>
    <property type="molecule type" value="Genomic_DNA"/>
</dbReference>
<protein>
    <recommendedName>
        <fullName evidence="4">Lipoprotein</fullName>
    </recommendedName>
</protein>
<gene>
    <name evidence="2" type="ORF">LPTSP3_g16660</name>
</gene>
<reference evidence="2 3" key="1">
    <citation type="submission" date="2021-08" db="EMBL/GenBank/DDBJ databases">
        <title>Complete genome sequence of Leptospira kobayashii strain E30.</title>
        <authorList>
            <person name="Nakao R."/>
            <person name="Nakamura S."/>
            <person name="Masuzawa T."/>
            <person name="Koizumi N."/>
        </authorList>
    </citation>
    <scope>NUCLEOTIDE SEQUENCE [LARGE SCALE GENOMIC DNA]</scope>
    <source>
        <strain evidence="2 3">E30</strain>
    </source>
</reference>
<dbReference type="RefSeq" id="WP_109019713.1">
    <property type="nucleotide sequence ID" value="NZ_AP025028.1"/>
</dbReference>
<evidence type="ECO:0000256" key="1">
    <source>
        <dbReference type="SAM" id="Phobius"/>
    </source>
</evidence>
<feature type="transmembrane region" description="Helical" evidence="1">
    <location>
        <begin position="275"/>
        <end position="296"/>
    </location>
</feature>
<feature type="transmembrane region" description="Helical" evidence="1">
    <location>
        <begin position="131"/>
        <end position="153"/>
    </location>
</feature>
<feature type="transmembrane region" description="Helical" evidence="1">
    <location>
        <begin position="308"/>
        <end position="329"/>
    </location>
</feature>
<keyword evidence="1" id="KW-0472">Membrane</keyword>
<feature type="transmembrane region" description="Helical" evidence="1">
    <location>
        <begin position="213"/>
        <end position="231"/>
    </location>
</feature>
<keyword evidence="1" id="KW-0812">Transmembrane</keyword>
<dbReference type="Proteomes" id="UP000245263">
    <property type="component" value="Chromosome 1"/>
</dbReference>
<evidence type="ECO:0000313" key="2">
    <source>
        <dbReference type="EMBL" id="BDA78736.1"/>
    </source>
</evidence>
<name>A0ABM7URF6_9LEPT</name>
<accession>A0ABM7URF6</accession>
<sequence length="481" mass="56643">MGILLFIGFIFSFLACESFYFSYVYHADNLYLPLFVRDILSSIPLGWYLPPSSYFFPDGAIVYGLSLIFPEEYIPSLYGAILFPVYLFILYVFFRKRMGKKKSVLSILAFVLFFSVSSSFVGFIYPNKQNPWGLIYTNGHHITGFMLSFYILFQVFPRNLGADLLKKSNTWIKLVFVWIFLGFTYGSDRLILVFAILPFLAGNLFTKRKETKIYTILFFVLVVLTGEWILFSFPKGNFFPVESSFSILLRKIDGLSVGRILFLFGNYYFDFFKLFFYRASIFFILPFCILIFYFFIVKNKNRFRRESIFFISQGILSLLATGIIARFVYEHPYPIRYFLPFTITLIILTTLLCFSRWRAYSFFTVYIKQISLSVILLLSFLSCLILSDYGFTLREEKKILVGQLKEVSKNRKILTNYKTQNPLQFWSEGKIKSYPVSQKKTPYFWITNAFPHPFWNTRLPLSEQITEPYLEWIPNSLTKDF</sequence>
<feature type="transmembrane region" description="Helical" evidence="1">
    <location>
        <begin position="73"/>
        <end position="93"/>
    </location>
</feature>
<feature type="transmembrane region" description="Helical" evidence="1">
    <location>
        <begin position="366"/>
        <end position="387"/>
    </location>
</feature>